<evidence type="ECO:0000313" key="3">
    <source>
        <dbReference type="Proteomes" id="UP000183994"/>
    </source>
</evidence>
<dbReference type="InterPro" id="IPR011044">
    <property type="entry name" value="Quino_amine_DH_bsu"/>
</dbReference>
<reference evidence="3" key="1">
    <citation type="submission" date="2016-11" db="EMBL/GenBank/DDBJ databases">
        <authorList>
            <person name="Varghese N."/>
            <person name="Submissions S."/>
        </authorList>
    </citation>
    <scope>NUCLEOTIDE SEQUENCE [LARGE SCALE GENOMIC DNA]</scope>
    <source>
        <strain evidence="3">DSM 16219</strain>
    </source>
</reference>
<accession>A0A1M6NJM8</accession>
<keyword evidence="3" id="KW-1185">Reference proteome</keyword>
<evidence type="ECO:0000256" key="1">
    <source>
        <dbReference type="SAM" id="Phobius"/>
    </source>
</evidence>
<evidence type="ECO:0000313" key="2">
    <source>
        <dbReference type="EMBL" id="SHJ95856.1"/>
    </source>
</evidence>
<feature type="transmembrane region" description="Helical" evidence="1">
    <location>
        <begin position="115"/>
        <end position="139"/>
    </location>
</feature>
<organism evidence="2 3">
    <name type="scientific">Desulfatibacillum alkenivorans DSM 16219</name>
    <dbReference type="NCBI Taxonomy" id="1121393"/>
    <lineage>
        <taxon>Bacteria</taxon>
        <taxon>Pseudomonadati</taxon>
        <taxon>Thermodesulfobacteriota</taxon>
        <taxon>Desulfobacteria</taxon>
        <taxon>Desulfobacterales</taxon>
        <taxon>Desulfatibacillaceae</taxon>
        <taxon>Desulfatibacillum</taxon>
    </lineage>
</organism>
<proteinExistence type="predicted"/>
<dbReference type="EMBL" id="FQZU01000015">
    <property type="protein sequence ID" value="SHJ95856.1"/>
    <property type="molecule type" value="Genomic_DNA"/>
</dbReference>
<dbReference type="AlphaFoldDB" id="A0A1M6NJM8"/>
<dbReference type="SUPFAM" id="SSF50969">
    <property type="entry name" value="YVTN repeat-like/Quinoprotein amine dehydrogenase"/>
    <property type="match status" value="1"/>
</dbReference>
<feature type="transmembrane region" description="Helical" evidence="1">
    <location>
        <begin position="33"/>
        <end position="51"/>
    </location>
</feature>
<feature type="transmembrane region" description="Helical" evidence="1">
    <location>
        <begin position="146"/>
        <end position="167"/>
    </location>
</feature>
<gene>
    <name evidence="2" type="ORF">SAMN02745216_02606</name>
</gene>
<dbReference type="InterPro" id="IPR051200">
    <property type="entry name" value="Host-pathogen_enzymatic-act"/>
</dbReference>
<dbReference type="PANTHER" id="PTHR47197">
    <property type="entry name" value="PROTEIN NIRF"/>
    <property type="match status" value="1"/>
</dbReference>
<dbReference type="RefSeq" id="WP_073476472.1">
    <property type="nucleotide sequence ID" value="NZ_FQZU01000015.1"/>
</dbReference>
<dbReference type="Gene3D" id="2.130.10.10">
    <property type="entry name" value="YVTN repeat-like/Quinoprotein amine dehydrogenase"/>
    <property type="match status" value="1"/>
</dbReference>
<feature type="transmembrane region" description="Helical" evidence="1">
    <location>
        <begin position="72"/>
        <end position="95"/>
    </location>
</feature>
<name>A0A1M6NJM8_9BACT</name>
<dbReference type="STRING" id="1121393.SAMN02745216_02606"/>
<dbReference type="PANTHER" id="PTHR47197:SF3">
    <property type="entry name" value="DIHYDRO-HEME D1 DEHYDROGENASE"/>
    <property type="match status" value="1"/>
</dbReference>
<protein>
    <submittedName>
        <fullName evidence="2">PQQ enzyme repeat-containing protein</fullName>
    </submittedName>
</protein>
<dbReference type="InterPro" id="IPR015943">
    <property type="entry name" value="WD40/YVTN_repeat-like_dom_sf"/>
</dbReference>
<keyword evidence="1" id="KW-0472">Membrane</keyword>
<dbReference type="Proteomes" id="UP000183994">
    <property type="component" value="Unassembled WGS sequence"/>
</dbReference>
<keyword evidence="1" id="KW-1133">Transmembrane helix</keyword>
<keyword evidence="1" id="KW-0812">Transmembrane</keyword>
<sequence>MNRWFFPIWTAWAVFLYMHGVLILCCTETVTSLSAVVLLFTPVMLFEWRATKTFTDLHPRSQGSAPSGRRRFYYWLCNVVMWAMFYGIFVVYILIKLQATPGFKIYWSFFLVNNFLMWRSVMGWAWVALAYWIVIYYLLAVRAGRFRMICAVFLPLAITTIIFIVQWKIGGAGAASDETILSQAGVVKIMDVGEVAQALLRDYPDNLAYLTPPGTGFKTRGEIRASNKVREVFFDEKLNALFAFYGGTYYAYGSTTIPAIVKKDLDTGEISYLLTEHNVRRVEMTRDGMFVAPWHDNHLYEISKKDLSIVRSIPVGGYVPPMLWEPMDMALDVNGKALYIATSMYPSIAVVDLEANRQVKVMPLYEPGTLGEGGWAWCISQSRETRLLYMVVATWQGRDISEIDPDSLKILRTQQWDLFSLTSMALTPEEDALYCQSNVWDGLTKVRVRDFAIERVYEGERHARYLSLDPKRNVIYVLGYCSGKVFAIDLESGKRLWEIRVGGRPHGMQLDSRDRLWIHSMSGVFRIDLAAVWKDK</sequence>